<dbReference type="Gramene" id="GBG83818">
    <property type="protein sequence ID" value="GBG83818"/>
    <property type="gene ID" value="CBR_g37618"/>
</dbReference>
<evidence type="ECO:0000313" key="1">
    <source>
        <dbReference type="EMBL" id="GBG83818.1"/>
    </source>
</evidence>
<proteinExistence type="predicted"/>
<sequence>MFGEKNSVGGKEIEICRRHRAATGSSARCEWEQQQQKKIVERFAHGSRSLQLLCNSLLFRTTSGRSANIESPIFSGFIYFSLSSPSTHNDYCDTVRSVTSLLIRLRLWEARRGKPFKTSCDG</sequence>
<dbReference type="Proteomes" id="UP000265515">
    <property type="component" value="Unassembled WGS sequence"/>
</dbReference>
<accession>A0A388LNC5</accession>
<gene>
    <name evidence="1" type="ORF">CBR_g37618</name>
</gene>
<name>A0A388LNC5_CHABU</name>
<dbReference type="EMBL" id="BFEA01000453">
    <property type="protein sequence ID" value="GBG83818.1"/>
    <property type="molecule type" value="Genomic_DNA"/>
</dbReference>
<protein>
    <submittedName>
        <fullName evidence="1">Uncharacterized protein</fullName>
    </submittedName>
</protein>
<organism evidence="1 2">
    <name type="scientific">Chara braunii</name>
    <name type="common">Braun's stonewort</name>
    <dbReference type="NCBI Taxonomy" id="69332"/>
    <lineage>
        <taxon>Eukaryota</taxon>
        <taxon>Viridiplantae</taxon>
        <taxon>Streptophyta</taxon>
        <taxon>Charophyceae</taxon>
        <taxon>Charales</taxon>
        <taxon>Characeae</taxon>
        <taxon>Chara</taxon>
    </lineage>
</organism>
<keyword evidence="2" id="KW-1185">Reference proteome</keyword>
<evidence type="ECO:0000313" key="2">
    <source>
        <dbReference type="Proteomes" id="UP000265515"/>
    </source>
</evidence>
<dbReference type="AlphaFoldDB" id="A0A388LNC5"/>
<comment type="caution">
    <text evidence="1">The sequence shown here is derived from an EMBL/GenBank/DDBJ whole genome shotgun (WGS) entry which is preliminary data.</text>
</comment>
<reference evidence="1 2" key="1">
    <citation type="journal article" date="2018" name="Cell">
        <title>The Chara Genome: Secondary Complexity and Implications for Plant Terrestrialization.</title>
        <authorList>
            <person name="Nishiyama T."/>
            <person name="Sakayama H."/>
            <person name="Vries J.D."/>
            <person name="Buschmann H."/>
            <person name="Saint-Marcoux D."/>
            <person name="Ullrich K.K."/>
            <person name="Haas F.B."/>
            <person name="Vanderstraeten L."/>
            <person name="Becker D."/>
            <person name="Lang D."/>
            <person name="Vosolsobe S."/>
            <person name="Rombauts S."/>
            <person name="Wilhelmsson P.K.I."/>
            <person name="Janitza P."/>
            <person name="Kern R."/>
            <person name="Heyl A."/>
            <person name="Rumpler F."/>
            <person name="Villalobos L.I.A.C."/>
            <person name="Clay J.M."/>
            <person name="Skokan R."/>
            <person name="Toyoda A."/>
            <person name="Suzuki Y."/>
            <person name="Kagoshima H."/>
            <person name="Schijlen E."/>
            <person name="Tajeshwar N."/>
            <person name="Catarino B."/>
            <person name="Hetherington A.J."/>
            <person name="Saltykova A."/>
            <person name="Bonnot C."/>
            <person name="Breuninger H."/>
            <person name="Symeonidi A."/>
            <person name="Radhakrishnan G.V."/>
            <person name="Van Nieuwerburgh F."/>
            <person name="Deforce D."/>
            <person name="Chang C."/>
            <person name="Karol K.G."/>
            <person name="Hedrich R."/>
            <person name="Ulvskov P."/>
            <person name="Glockner G."/>
            <person name="Delwiche C.F."/>
            <person name="Petrasek J."/>
            <person name="Van de Peer Y."/>
            <person name="Friml J."/>
            <person name="Beilby M."/>
            <person name="Dolan L."/>
            <person name="Kohara Y."/>
            <person name="Sugano S."/>
            <person name="Fujiyama A."/>
            <person name="Delaux P.-M."/>
            <person name="Quint M."/>
            <person name="TheiBen G."/>
            <person name="Hagemann M."/>
            <person name="Harholt J."/>
            <person name="Dunand C."/>
            <person name="Zachgo S."/>
            <person name="Langdale J."/>
            <person name="Maumus F."/>
            <person name="Straeten D.V.D."/>
            <person name="Gould S.B."/>
            <person name="Rensing S.A."/>
        </authorList>
    </citation>
    <scope>NUCLEOTIDE SEQUENCE [LARGE SCALE GENOMIC DNA]</scope>
    <source>
        <strain evidence="1 2">S276</strain>
    </source>
</reference>